<gene>
    <name evidence="11" type="ORF">A4R26_30280</name>
</gene>
<dbReference type="STRING" id="550983.A4R26_30280"/>
<keyword evidence="10" id="KW-0862">Zinc</keyword>
<accession>A0A1V9EUW7</accession>
<dbReference type="InterPro" id="IPR006549">
    <property type="entry name" value="HAD-SF_hydro_IIIA"/>
</dbReference>
<keyword evidence="2 7" id="KW-0963">Cytoplasm</keyword>
<evidence type="ECO:0000313" key="11">
    <source>
        <dbReference type="EMBL" id="OQP49940.1"/>
    </source>
</evidence>
<feature type="site" description="Stabilizes the phosphoryl group" evidence="9">
    <location>
        <position position="108"/>
    </location>
</feature>
<sequence>MKKAVFIDKDGTLIKNLPWNVNTQLIQFEENAIASLQLLQESGYQLVLISNQPGIALGYFTEEAVIQVFKYLEHALTGHGVQLNAYYYCPHDARGIQAPYIKTCYCRKPLPGLLLKAAMELDIDLERSWMIGDILHDTEAGNRAGCKTILLNNGNETEWELTPCRQPSYICKNWKDAAGIINRQ</sequence>
<evidence type="ECO:0000256" key="10">
    <source>
        <dbReference type="PIRSR" id="PIRSR004682-4"/>
    </source>
</evidence>
<comment type="caution">
    <text evidence="11">The sequence shown here is derived from an EMBL/GenBank/DDBJ whole genome shotgun (WGS) entry which is preliminary data.</text>
</comment>
<reference evidence="12" key="1">
    <citation type="submission" date="2016-04" db="EMBL/GenBank/DDBJ databases">
        <authorList>
            <person name="Chen L."/>
            <person name="Zhuang W."/>
            <person name="Wang G."/>
        </authorList>
    </citation>
    <scope>NUCLEOTIDE SEQUENCE [LARGE SCALE GENOMIC DNA]</scope>
    <source>
        <strain evidence="12">208</strain>
    </source>
</reference>
<protein>
    <recommendedName>
        <fullName evidence="6 7">D,D-heptose 1,7-bisphosphate phosphatase</fullName>
        <ecNumber evidence="7">3.1.3.-</ecNumber>
    </recommendedName>
</protein>
<evidence type="ECO:0000256" key="7">
    <source>
        <dbReference type="PIRNR" id="PIRNR004682"/>
    </source>
</evidence>
<keyword evidence="10" id="KW-0460">Magnesium</keyword>
<dbReference type="SUPFAM" id="SSF56784">
    <property type="entry name" value="HAD-like"/>
    <property type="match status" value="1"/>
</dbReference>
<feature type="binding site" evidence="10">
    <location>
        <position position="10"/>
    </location>
    <ligand>
        <name>Mg(2+)</name>
        <dbReference type="ChEBI" id="CHEBI:18420"/>
    </ligand>
</feature>
<keyword evidence="4 7" id="KW-0378">Hydrolase</keyword>
<dbReference type="GO" id="GO:0005737">
    <property type="term" value="C:cytoplasm"/>
    <property type="evidence" value="ECO:0007669"/>
    <property type="project" value="UniProtKB-SubCell"/>
</dbReference>
<evidence type="ECO:0000256" key="4">
    <source>
        <dbReference type="ARBA" id="ARBA00022801"/>
    </source>
</evidence>
<feature type="binding site" evidence="10">
    <location>
        <position position="8"/>
    </location>
    <ligand>
        <name>Mg(2+)</name>
        <dbReference type="ChEBI" id="CHEBI:18420"/>
    </ligand>
</feature>
<dbReference type="NCBIfam" id="TIGR01656">
    <property type="entry name" value="Histidinol-ppas"/>
    <property type="match status" value="1"/>
</dbReference>
<dbReference type="OrthoDB" id="9813880at2"/>
<dbReference type="GO" id="GO:0046872">
    <property type="term" value="F:metal ion binding"/>
    <property type="evidence" value="ECO:0007669"/>
    <property type="project" value="UniProtKB-KW"/>
</dbReference>
<feature type="binding site" evidence="10">
    <location>
        <position position="104"/>
    </location>
    <ligand>
        <name>Zn(2+)</name>
        <dbReference type="ChEBI" id="CHEBI:29105"/>
    </ligand>
</feature>
<dbReference type="RefSeq" id="WP_081170073.1">
    <property type="nucleotide sequence ID" value="NZ_LWBP01000224.1"/>
</dbReference>
<dbReference type="InterPro" id="IPR036412">
    <property type="entry name" value="HAD-like_sf"/>
</dbReference>
<evidence type="ECO:0000256" key="9">
    <source>
        <dbReference type="PIRSR" id="PIRSR004682-3"/>
    </source>
</evidence>
<keyword evidence="12" id="KW-1185">Reference proteome</keyword>
<evidence type="ECO:0000256" key="8">
    <source>
        <dbReference type="PIRSR" id="PIRSR004682-1"/>
    </source>
</evidence>
<dbReference type="InterPro" id="IPR006543">
    <property type="entry name" value="Histidinol-phos"/>
</dbReference>
<dbReference type="InterPro" id="IPR023214">
    <property type="entry name" value="HAD_sf"/>
</dbReference>
<feature type="active site" description="Proton donor" evidence="8">
    <location>
        <position position="10"/>
    </location>
</feature>
<name>A0A1V9EUW7_9BACT</name>
<dbReference type="Proteomes" id="UP000192276">
    <property type="component" value="Unassembled WGS sequence"/>
</dbReference>
<comment type="cofactor">
    <cofactor evidence="10">
        <name>Zn(2+)</name>
        <dbReference type="ChEBI" id="CHEBI:29105"/>
    </cofactor>
</comment>
<dbReference type="NCBIfam" id="TIGR01662">
    <property type="entry name" value="HAD-SF-IIIA"/>
    <property type="match status" value="1"/>
</dbReference>
<comment type="subcellular location">
    <subcellularLocation>
        <location evidence="1 7">Cytoplasm</location>
    </subcellularLocation>
</comment>
<dbReference type="EC" id="3.1.3.-" evidence="7"/>
<feature type="site" description="Contributes to substrate recognition" evidence="9">
    <location>
        <position position="107"/>
    </location>
</feature>
<dbReference type="InterPro" id="IPR004446">
    <property type="entry name" value="Heptose_bisP_phosphatase"/>
</dbReference>
<feature type="site" description="Stabilizes the phosphoryl group" evidence="9">
    <location>
        <position position="50"/>
    </location>
</feature>
<dbReference type="EMBL" id="LWBP01000224">
    <property type="protein sequence ID" value="OQP49940.1"/>
    <property type="molecule type" value="Genomic_DNA"/>
</dbReference>
<dbReference type="PANTHER" id="PTHR42891">
    <property type="entry name" value="D-GLYCERO-BETA-D-MANNO-HEPTOSE-1,7-BISPHOSPHATE 7-PHOSPHATASE"/>
    <property type="match status" value="1"/>
</dbReference>
<feature type="active site" description="Nucleophile" evidence="8">
    <location>
        <position position="8"/>
    </location>
</feature>
<organism evidence="11 12">
    <name type="scientific">Niastella populi</name>
    <dbReference type="NCBI Taxonomy" id="550983"/>
    <lineage>
        <taxon>Bacteria</taxon>
        <taxon>Pseudomonadati</taxon>
        <taxon>Bacteroidota</taxon>
        <taxon>Chitinophagia</taxon>
        <taxon>Chitinophagales</taxon>
        <taxon>Chitinophagaceae</taxon>
        <taxon>Niastella</taxon>
    </lineage>
</organism>
<keyword evidence="5 7" id="KW-0119">Carbohydrate metabolism</keyword>
<dbReference type="PIRSF" id="PIRSF004682">
    <property type="entry name" value="GmhB"/>
    <property type="match status" value="1"/>
</dbReference>
<keyword evidence="3 10" id="KW-0479">Metal-binding</keyword>
<dbReference type="Gene3D" id="3.40.50.1000">
    <property type="entry name" value="HAD superfamily/HAD-like"/>
    <property type="match status" value="1"/>
</dbReference>
<dbReference type="PANTHER" id="PTHR42891:SF1">
    <property type="entry name" value="D-GLYCERO-BETA-D-MANNO-HEPTOSE-1,7-BISPHOSPHATE 7-PHOSPHATASE"/>
    <property type="match status" value="1"/>
</dbReference>
<feature type="binding site" evidence="10">
    <location>
        <position position="91"/>
    </location>
    <ligand>
        <name>Zn(2+)</name>
        <dbReference type="ChEBI" id="CHEBI:29105"/>
    </ligand>
</feature>
<feature type="binding site" evidence="10">
    <location>
        <position position="106"/>
    </location>
    <ligand>
        <name>Zn(2+)</name>
        <dbReference type="ChEBI" id="CHEBI:29105"/>
    </ligand>
</feature>
<proteinExistence type="inferred from homology"/>
<dbReference type="AlphaFoldDB" id="A0A1V9EUW7"/>
<evidence type="ECO:0000256" key="5">
    <source>
        <dbReference type="ARBA" id="ARBA00023277"/>
    </source>
</evidence>
<dbReference type="GO" id="GO:0016791">
    <property type="term" value="F:phosphatase activity"/>
    <property type="evidence" value="ECO:0007669"/>
    <property type="project" value="InterPro"/>
</dbReference>
<feature type="binding site" evidence="10">
    <location>
        <position position="133"/>
    </location>
    <ligand>
        <name>Mg(2+)</name>
        <dbReference type="ChEBI" id="CHEBI:18420"/>
    </ligand>
</feature>
<evidence type="ECO:0000256" key="6">
    <source>
        <dbReference type="ARBA" id="ARBA00031828"/>
    </source>
</evidence>
<evidence type="ECO:0000313" key="12">
    <source>
        <dbReference type="Proteomes" id="UP000192276"/>
    </source>
</evidence>
<comment type="similarity">
    <text evidence="7">Belongs to the gmhB family.</text>
</comment>
<comment type="cofactor">
    <cofactor evidence="10">
        <name>Mg(2+)</name>
        <dbReference type="ChEBI" id="CHEBI:18420"/>
    </cofactor>
</comment>
<dbReference type="Pfam" id="PF13242">
    <property type="entry name" value="Hydrolase_like"/>
    <property type="match status" value="1"/>
</dbReference>
<evidence type="ECO:0000256" key="1">
    <source>
        <dbReference type="ARBA" id="ARBA00004496"/>
    </source>
</evidence>
<evidence type="ECO:0000256" key="2">
    <source>
        <dbReference type="ARBA" id="ARBA00022490"/>
    </source>
</evidence>
<dbReference type="GO" id="GO:0005975">
    <property type="term" value="P:carbohydrate metabolic process"/>
    <property type="evidence" value="ECO:0007669"/>
    <property type="project" value="InterPro"/>
</dbReference>
<feature type="binding site" evidence="10">
    <location>
        <position position="89"/>
    </location>
    <ligand>
        <name>Zn(2+)</name>
        <dbReference type="ChEBI" id="CHEBI:29105"/>
    </ligand>
</feature>
<evidence type="ECO:0000256" key="3">
    <source>
        <dbReference type="ARBA" id="ARBA00022723"/>
    </source>
</evidence>